<dbReference type="EMBL" id="JANSLD010000056">
    <property type="protein sequence ID" value="MCY1584321.1"/>
    <property type="molecule type" value="Genomic_DNA"/>
</dbReference>
<keyword evidence="2" id="KW-1185">Reference proteome</keyword>
<organism evidence="1 2">
    <name type="scientific">Staphylococcus pettenkoferi</name>
    <dbReference type="NCBI Taxonomy" id="170573"/>
    <lineage>
        <taxon>Bacteria</taxon>
        <taxon>Bacillati</taxon>
        <taxon>Bacillota</taxon>
        <taxon>Bacilli</taxon>
        <taxon>Bacillales</taxon>
        <taxon>Staphylococcaceae</taxon>
        <taxon>Staphylococcus</taxon>
    </lineage>
</organism>
<name>A0ABT4BNQ7_9STAP</name>
<evidence type="ECO:0000313" key="1">
    <source>
        <dbReference type="EMBL" id="MCY1584321.1"/>
    </source>
</evidence>
<evidence type="ECO:0000313" key="2">
    <source>
        <dbReference type="Proteomes" id="UP001072952"/>
    </source>
</evidence>
<reference evidence="1" key="1">
    <citation type="journal article" date="2022" name="Int. J. Mol. Sci.">
        <title>Phenotypic and Genotypic Virulence Characterisation of Staphylococcus pettenkoferi Strains Isolated from Human Bloodstream and Diabetic Foot Infections.</title>
        <authorList>
            <person name="Magnan C."/>
            <person name="Ahmad-Mansour N."/>
            <person name="Pouget C."/>
            <person name="Morsli M."/>
            <person name="Huc-Brandt S."/>
            <person name="Pantel A."/>
            <person name="Dunyach-Remy C."/>
            <person name="Sotto A."/>
            <person name="Molle V."/>
            <person name="Lavigne J.-P."/>
        </authorList>
    </citation>
    <scope>NUCLEOTIDE SEQUENCE</scope>
    <source>
        <strain evidence="1">NSP012P</strain>
    </source>
</reference>
<accession>A0ABT4BNQ7</accession>
<protein>
    <submittedName>
        <fullName evidence="1">Uncharacterized protein</fullName>
    </submittedName>
</protein>
<proteinExistence type="predicted"/>
<reference evidence="1" key="2">
    <citation type="submission" date="2022-08" db="EMBL/GenBank/DDBJ databases">
        <authorList>
            <person name="Magnan C."/>
        </authorList>
    </citation>
    <scope>NUCLEOTIDE SEQUENCE</scope>
    <source>
        <strain evidence="1">NSP012P</strain>
    </source>
</reference>
<gene>
    <name evidence="1" type="ORF">NW133_12550</name>
</gene>
<sequence length="49" mass="5783">MTLSDDVQVKELKFYITFKRIKNFACIEVLPSQNKILFYIKVNLDCAKL</sequence>
<comment type="caution">
    <text evidence="1">The sequence shown here is derived from an EMBL/GenBank/DDBJ whole genome shotgun (WGS) entry which is preliminary data.</text>
</comment>
<dbReference type="Proteomes" id="UP001072952">
    <property type="component" value="Unassembled WGS sequence"/>
</dbReference>